<proteinExistence type="predicted"/>
<evidence type="ECO:0000256" key="1">
    <source>
        <dbReference type="ARBA" id="ARBA00004370"/>
    </source>
</evidence>
<evidence type="ECO:0000256" key="4">
    <source>
        <dbReference type="ARBA" id="ARBA00023136"/>
    </source>
</evidence>
<evidence type="ECO:0000256" key="3">
    <source>
        <dbReference type="ARBA" id="ARBA00022989"/>
    </source>
</evidence>
<feature type="transmembrane region" description="Helical" evidence="5">
    <location>
        <begin position="340"/>
        <end position="360"/>
    </location>
</feature>
<organism evidence="6 7">
    <name type="scientific">Loxostege sticticalis</name>
    <name type="common">Beet webworm moth</name>
    <dbReference type="NCBI Taxonomy" id="481309"/>
    <lineage>
        <taxon>Eukaryota</taxon>
        <taxon>Metazoa</taxon>
        <taxon>Ecdysozoa</taxon>
        <taxon>Arthropoda</taxon>
        <taxon>Hexapoda</taxon>
        <taxon>Insecta</taxon>
        <taxon>Pterygota</taxon>
        <taxon>Neoptera</taxon>
        <taxon>Endopterygota</taxon>
        <taxon>Lepidoptera</taxon>
        <taxon>Glossata</taxon>
        <taxon>Ditrysia</taxon>
        <taxon>Pyraloidea</taxon>
        <taxon>Crambidae</taxon>
        <taxon>Pyraustinae</taxon>
        <taxon>Loxostege</taxon>
    </lineage>
</organism>
<dbReference type="SUPFAM" id="SSF103473">
    <property type="entry name" value="MFS general substrate transporter"/>
    <property type="match status" value="2"/>
</dbReference>
<evidence type="ECO:0000256" key="2">
    <source>
        <dbReference type="ARBA" id="ARBA00022692"/>
    </source>
</evidence>
<evidence type="ECO:0000313" key="7">
    <source>
        <dbReference type="Proteomes" id="UP001549920"/>
    </source>
</evidence>
<feature type="transmembrane region" description="Helical" evidence="5">
    <location>
        <begin position="210"/>
        <end position="229"/>
    </location>
</feature>
<name>A0ABR3HZL5_LOXSC</name>
<feature type="transmembrane region" description="Helical" evidence="5">
    <location>
        <begin position="175"/>
        <end position="198"/>
    </location>
</feature>
<keyword evidence="7" id="KW-1185">Reference proteome</keyword>
<evidence type="ECO:0000313" key="6">
    <source>
        <dbReference type="EMBL" id="KAL0882005.1"/>
    </source>
</evidence>
<dbReference type="Proteomes" id="UP001549920">
    <property type="component" value="Unassembled WGS sequence"/>
</dbReference>
<dbReference type="EMBL" id="JBEUOH010000011">
    <property type="protein sequence ID" value="KAL0882005.1"/>
    <property type="molecule type" value="Genomic_DNA"/>
</dbReference>
<evidence type="ECO:0000256" key="5">
    <source>
        <dbReference type="SAM" id="Phobius"/>
    </source>
</evidence>
<keyword evidence="3 5" id="KW-1133">Transmembrane helix</keyword>
<dbReference type="PANTHER" id="PTHR48021:SF68">
    <property type="entry name" value="MAJOR FACILITATOR SUPERFAMILY (MFS) PROFILE DOMAIN-CONTAINING PROTEIN"/>
    <property type="match status" value="1"/>
</dbReference>
<protein>
    <recommendedName>
        <fullName evidence="8">Facilitated trehalose transporter Tret1-like</fullName>
    </recommendedName>
</protein>
<feature type="transmembrane region" description="Helical" evidence="5">
    <location>
        <begin position="67"/>
        <end position="90"/>
    </location>
</feature>
<feature type="transmembrane region" description="Helical" evidence="5">
    <location>
        <begin position="306"/>
        <end position="328"/>
    </location>
</feature>
<dbReference type="InterPro" id="IPR036259">
    <property type="entry name" value="MFS_trans_sf"/>
</dbReference>
<keyword evidence="4 5" id="KW-0472">Membrane</keyword>
<feature type="transmembrane region" description="Helical" evidence="5">
    <location>
        <begin position="241"/>
        <end position="261"/>
    </location>
</feature>
<sequence>MESEYEKDNKTKNAKWSPFLKQLLVISILWSSYFVGGMSMGSPTVVIPQLRKEANSTEAVTSEMASWLTSIIGYSGTMCVFIIIPIGHFYGRKPTMTILSVSTFISSAIIFGRYDECSVAHRWLKGVNEDAEEELDVLIKSQKESTKSEASNKSVRQKIQKYVAAIKQPDIIKPLLTCFLIFSMYHASGKLVCAVYAIEMMKKLTGSQSTVYSGVLILDGFTVLGMYVGCGLSKILKRRTLLLTTSIIGTTFLFAMSIYLYLVNFSFIQENPYVILTMLIGYSVAICCGPIILSSSISAELLPIRFRSFCVCIFSVYCTILLGTVVKVSPYVFNSVGFQGAYLGFGIWSTITIILIYKYVPETKDKTLLEIAAIFKEREPDAETQLKLLPSNINK</sequence>
<dbReference type="InterPro" id="IPR050549">
    <property type="entry name" value="MFS_Trehalose_Transporter"/>
</dbReference>
<keyword evidence="2 5" id="KW-0812">Transmembrane</keyword>
<feature type="transmembrane region" description="Helical" evidence="5">
    <location>
        <begin position="273"/>
        <end position="294"/>
    </location>
</feature>
<accession>A0ABR3HZL5</accession>
<evidence type="ECO:0008006" key="8">
    <source>
        <dbReference type="Google" id="ProtNLM"/>
    </source>
</evidence>
<reference evidence="6 7" key="1">
    <citation type="submission" date="2024-06" db="EMBL/GenBank/DDBJ databases">
        <title>A chromosome-level genome assembly of beet webworm, Loxostege sticticalis.</title>
        <authorList>
            <person name="Zhang Y."/>
        </authorList>
    </citation>
    <scope>NUCLEOTIDE SEQUENCE [LARGE SCALE GENOMIC DNA]</scope>
    <source>
        <strain evidence="6">AQ026</strain>
        <tissue evidence="6">Whole body</tissue>
    </source>
</reference>
<dbReference type="Gene3D" id="1.20.1250.20">
    <property type="entry name" value="MFS general substrate transporter like domains"/>
    <property type="match status" value="2"/>
</dbReference>
<dbReference type="InterPro" id="IPR005828">
    <property type="entry name" value="MFS_sugar_transport-like"/>
</dbReference>
<dbReference type="PANTHER" id="PTHR48021">
    <property type="match status" value="1"/>
</dbReference>
<comment type="caution">
    <text evidence="6">The sequence shown here is derived from an EMBL/GenBank/DDBJ whole genome shotgun (WGS) entry which is preliminary data.</text>
</comment>
<gene>
    <name evidence="6" type="ORF">ABMA27_001754</name>
</gene>
<dbReference type="Pfam" id="PF00083">
    <property type="entry name" value="Sugar_tr"/>
    <property type="match status" value="1"/>
</dbReference>
<comment type="subcellular location">
    <subcellularLocation>
        <location evidence="1">Membrane</location>
    </subcellularLocation>
</comment>
<feature type="transmembrane region" description="Helical" evidence="5">
    <location>
        <begin position="23"/>
        <end position="46"/>
    </location>
</feature>